<dbReference type="OMA" id="RHNITRR"/>
<keyword evidence="2" id="KW-1185">Reference proteome</keyword>
<sequence length="199" mass="21679">TSDLVLGLSGPRARVLDLQDGLLFQENLYLSLSRHNITRRGCRHLSKLLREDSSLASLDLGLNPIAAGSWCLCEALKKPSCNLRCLGLCSCSIPPSCCQGLASVLLSAQRLETLDLGQNILGRSGITVLLEALKQNNGPLKSLRLEMDESSTEIQKLLKDVKDINPNLTIECSDARATRSLWGELLPLHPEDLLSDPVP</sequence>
<evidence type="ECO:0000313" key="2">
    <source>
        <dbReference type="Proteomes" id="UP000472268"/>
    </source>
</evidence>
<evidence type="ECO:0000313" key="1">
    <source>
        <dbReference type="Ensembl" id="ENSSSUP00005021537.1"/>
    </source>
</evidence>
<dbReference type="Ensembl" id="ENSSSUT00005024632.1">
    <property type="protein sequence ID" value="ENSSSUP00005021537.1"/>
    <property type="gene ID" value="ENSSSUG00005013977.1"/>
</dbReference>
<dbReference type="PANTHER" id="PTHR45690:SF14">
    <property type="entry name" value="NACHT, LRR AND PYD DOMAINS-CONTAINING PROTEIN 2"/>
    <property type="match status" value="1"/>
</dbReference>
<dbReference type="Proteomes" id="UP000472268">
    <property type="component" value="Chromosome 16"/>
</dbReference>
<dbReference type="PANTHER" id="PTHR45690">
    <property type="entry name" value="NACHT, LRR AND PYD DOMAINS-CONTAINING PROTEIN 12"/>
    <property type="match status" value="1"/>
</dbReference>
<protein>
    <submittedName>
        <fullName evidence="1">Uncharacterized protein</fullName>
    </submittedName>
</protein>
<dbReference type="SMART" id="SM00368">
    <property type="entry name" value="LRR_RI"/>
    <property type="match status" value="3"/>
</dbReference>
<name>A0A673UJW8_SURSU</name>
<dbReference type="InterPro" id="IPR032675">
    <property type="entry name" value="LRR_dom_sf"/>
</dbReference>
<reference evidence="1" key="3">
    <citation type="submission" date="2025-09" db="UniProtKB">
        <authorList>
            <consortium name="Ensembl"/>
        </authorList>
    </citation>
    <scope>IDENTIFICATION</scope>
</reference>
<reference evidence="1" key="2">
    <citation type="submission" date="2025-08" db="UniProtKB">
        <authorList>
            <consortium name="Ensembl"/>
        </authorList>
    </citation>
    <scope>IDENTIFICATION</scope>
</reference>
<dbReference type="GO" id="GO:0005737">
    <property type="term" value="C:cytoplasm"/>
    <property type="evidence" value="ECO:0007669"/>
    <property type="project" value="TreeGrafter"/>
</dbReference>
<reference evidence="1 2" key="1">
    <citation type="submission" date="2019-05" db="EMBL/GenBank/DDBJ databases">
        <title>A Chromosome-scale Meerkat (S. suricatta) Genome Assembly.</title>
        <authorList>
            <person name="Dudchenko O."/>
            <person name="Lieberman Aiden E."/>
            <person name="Tung J."/>
            <person name="Barreiro L.B."/>
            <person name="Clutton-Brock T.H."/>
        </authorList>
    </citation>
    <scope>NUCLEOTIDE SEQUENCE [LARGE SCALE GENOMIC DNA]</scope>
</reference>
<dbReference type="InterPro" id="IPR050637">
    <property type="entry name" value="NLRP_innate_immun_reg"/>
</dbReference>
<accession>A0A673UJW8</accession>
<dbReference type="SUPFAM" id="SSF52047">
    <property type="entry name" value="RNI-like"/>
    <property type="match status" value="1"/>
</dbReference>
<dbReference type="GO" id="GO:0050727">
    <property type="term" value="P:regulation of inflammatory response"/>
    <property type="evidence" value="ECO:0007669"/>
    <property type="project" value="TreeGrafter"/>
</dbReference>
<organism evidence="1 2">
    <name type="scientific">Suricata suricatta</name>
    <name type="common">Meerkat</name>
    <dbReference type="NCBI Taxonomy" id="37032"/>
    <lineage>
        <taxon>Eukaryota</taxon>
        <taxon>Metazoa</taxon>
        <taxon>Chordata</taxon>
        <taxon>Craniata</taxon>
        <taxon>Vertebrata</taxon>
        <taxon>Euteleostomi</taxon>
        <taxon>Mammalia</taxon>
        <taxon>Eutheria</taxon>
        <taxon>Laurasiatheria</taxon>
        <taxon>Carnivora</taxon>
        <taxon>Feliformia</taxon>
        <taxon>Herpestidae</taxon>
        <taxon>Suricata</taxon>
    </lineage>
</organism>
<dbReference type="Gene3D" id="3.80.10.10">
    <property type="entry name" value="Ribonuclease Inhibitor"/>
    <property type="match status" value="1"/>
</dbReference>
<dbReference type="AlphaFoldDB" id="A0A673UJW8"/>
<proteinExistence type="predicted"/>